<proteinExistence type="predicted"/>
<reference evidence="1" key="1">
    <citation type="submission" date="2020-03" db="EMBL/GenBank/DDBJ databases">
        <title>The deep terrestrial virosphere.</title>
        <authorList>
            <person name="Holmfeldt K."/>
            <person name="Nilsson E."/>
            <person name="Simone D."/>
            <person name="Lopez-Fernandez M."/>
            <person name="Wu X."/>
            <person name="de Brujin I."/>
            <person name="Lundin D."/>
            <person name="Andersson A."/>
            <person name="Bertilsson S."/>
            <person name="Dopson M."/>
        </authorList>
    </citation>
    <scope>NUCLEOTIDE SEQUENCE</scope>
    <source>
        <strain evidence="1">MM415A06928</strain>
    </source>
</reference>
<dbReference type="EMBL" id="MT141611">
    <property type="protein sequence ID" value="QJA68376.1"/>
    <property type="molecule type" value="Genomic_DNA"/>
</dbReference>
<organism evidence="1">
    <name type="scientific">viral metagenome</name>
    <dbReference type="NCBI Taxonomy" id="1070528"/>
    <lineage>
        <taxon>unclassified sequences</taxon>
        <taxon>metagenomes</taxon>
        <taxon>organismal metagenomes</taxon>
    </lineage>
</organism>
<dbReference type="AlphaFoldDB" id="A0A6M3JEV6"/>
<accession>A0A6M3JEV6</accession>
<evidence type="ECO:0000313" key="1">
    <source>
        <dbReference type="EMBL" id="QJA68376.1"/>
    </source>
</evidence>
<sequence length="39" mass="3986">MDRMSAAGFVLGFLAVVVILLGINALIWLNVLAASVIGG</sequence>
<protein>
    <submittedName>
        <fullName evidence="1">Uncharacterized protein</fullName>
    </submittedName>
</protein>
<gene>
    <name evidence="1" type="ORF">MM415A06928_0010</name>
</gene>
<name>A0A6M3JEV6_9ZZZZ</name>